<dbReference type="Proteomes" id="UP000821837">
    <property type="component" value="Unassembled WGS sequence"/>
</dbReference>
<protein>
    <recommendedName>
        <fullName evidence="4">HTH psq-type domain-containing protein</fullName>
    </recommendedName>
</protein>
<dbReference type="SUPFAM" id="SSF46689">
    <property type="entry name" value="Homeodomain-like"/>
    <property type="match status" value="1"/>
</dbReference>
<dbReference type="AlphaFoldDB" id="A0A9D4SW62"/>
<gene>
    <name evidence="2" type="ORF">HPB52_003414</name>
</gene>
<organism evidence="2 3">
    <name type="scientific">Rhipicephalus sanguineus</name>
    <name type="common">Brown dog tick</name>
    <name type="synonym">Ixodes sanguineus</name>
    <dbReference type="NCBI Taxonomy" id="34632"/>
    <lineage>
        <taxon>Eukaryota</taxon>
        <taxon>Metazoa</taxon>
        <taxon>Ecdysozoa</taxon>
        <taxon>Arthropoda</taxon>
        <taxon>Chelicerata</taxon>
        <taxon>Arachnida</taxon>
        <taxon>Acari</taxon>
        <taxon>Parasitiformes</taxon>
        <taxon>Ixodida</taxon>
        <taxon>Ixodoidea</taxon>
        <taxon>Ixodidae</taxon>
        <taxon>Rhipicephalinae</taxon>
        <taxon>Rhipicephalus</taxon>
        <taxon>Rhipicephalus</taxon>
    </lineage>
</organism>
<evidence type="ECO:0000256" key="1">
    <source>
        <dbReference type="ARBA" id="ARBA00004123"/>
    </source>
</evidence>
<name>A0A9D4SW62_RHISA</name>
<keyword evidence="3" id="KW-1185">Reference proteome</keyword>
<evidence type="ECO:0000313" key="3">
    <source>
        <dbReference type="Proteomes" id="UP000821837"/>
    </source>
</evidence>
<dbReference type="EMBL" id="JABSTV010001250">
    <property type="protein sequence ID" value="KAH7955731.1"/>
    <property type="molecule type" value="Genomic_DNA"/>
</dbReference>
<reference evidence="2" key="1">
    <citation type="journal article" date="2020" name="Cell">
        <title>Large-Scale Comparative Analyses of Tick Genomes Elucidate Their Genetic Diversity and Vector Capacities.</title>
        <authorList>
            <consortium name="Tick Genome and Microbiome Consortium (TIGMIC)"/>
            <person name="Jia N."/>
            <person name="Wang J."/>
            <person name="Shi W."/>
            <person name="Du L."/>
            <person name="Sun Y."/>
            <person name="Zhan W."/>
            <person name="Jiang J.F."/>
            <person name="Wang Q."/>
            <person name="Zhang B."/>
            <person name="Ji P."/>
            <person name="Bell-Sakyi L."/>
            <person name="Cui X.M."/>
            <person name="Yuan T.T."/>
            <person name="Jiang B.G."/>
            <person name="Yang W.F."/>
            <person name="Lam T.T."/>
            <person name="Chang Q.C."/>
            <person name="Ding S.J."/>
            <person name="Wang X.J."/>
            <person name="Zhu J.G."/>
            <person name="Ruan X.D."/>
            <person name="Zhao L."/>
            <person name="Wei J.T."/>
            <person name="Ye R.Z."/>
            <person name="Que T.C."/>
            <person name="Du C.H."/>
            <person name="Zhou Y.H."/>
            <person name="Cheng J.X."/>
            <person name="Dai P.F."/>
            <person name="Guo W.B."/>
            <person name="Han X.H."/>
            <person name="Huang E.J."/>
            <person name="Li L.F."/>
            <person name="Wei W."/>
            <person name="Gao Y.C."/>
            <person name="Liu J.Z."/>
            <person name="Shao H.Z."/>
            <person name="Wang X."/>
            <person name="Wang C.C."/>
            <person name="Yang T.C."/>
            <person name="Huo Q.B."/>
            <person name="Li W."/>
            <person name="Chen H.Y."/>
            <person name="Chen S.E."/>
            <person name="Zhou L.G."/>
            <person name="Ni X.B."/>
            <person name="Tian J.H."/>
            <person name="Sheng Y."/>
            <person name="Liu T."/>
            <person name="Pan Y.S."/>
            <person name="Xia L.Y."/>
            <person name="Li J."/>
            <person name="Zhao F."/>
            <person name="Cao W.C."/>
        </authorList>
    </citation>
    <scope>NUCLEOTIDE SEQUENCE</scope>
    <source>
        <strain evidence="2">Rsan-2018</strain>
    </source>
</reference>
<accession>A0A9D4SW62</accession>
<comment type="subcellular location">
    <subcellularLocation>
        <location evidence="1">Nucleus</location>
    </subcellularLocation>
</comment>
<evidence type="ECO:0000313" key="2">
    <source>
        <dbReference type="EMBL" id="KAH7955731.1"/>
    </source>
</evidence>
<reference evidence="2" key="2">
    <citation type="submission" date="2021-09" db="EMBL/GenBank/DDBJ databases">
        <authorList>
            <person name="Jia N."/>
            <person name="Wang J."/>
            <person name="Shi W."/>
            <person name="Du L."/>
            <person name="Sun Y."/>
            <person name="Zhan W."/>
            <person name="Jiang J."/>
            <person name="Wang Q."/>
            <person name="Zhang B."/>
            <person name="Ji P."/>
            <person name="Sakyi L.B."/>
            <person name="Cui X."/>
            <person name="Yuan T."/>
            <person name="Jiang B."/>
            <person name="Yang W."/>
            <person name="Lam T.T.-Y."/>
            <person name="Chang Q."/>
            <person name="Ding S."/>
            <person name="Wang X."/>
            <person name="Zhu J."/>
            <person name="Ruan X."/>
            <person name="Zhao L."/>
            <person name="Wei J."/>
            <person name="Que T."/>
            <person name="Du C."/>
            <person name="Cheng J."/>
            <person name="Dai P."/>
            <person name="Han X."/>
            <person name="Huang E."/>
            <person name="Gao Y."/>
            <person name="Liu J."/>
            <person name="Shao H."/>
            <person name="Ye R."/>
            <person name="Li L."/>
            <person name="Wei W."/>
            <person name="Wang X."/>
            <person name="Wang C."/>
            <person name="Huo Q."/>
            <person name="Li W."/>
            <person name="Guo W."/>
            <person name="Chen H."/>
            <person name="Chen S."/>
            <person name="Zhou L."/>
            <person name="Zhou L."/>
            <person name="Ni X."/>
            <person name="Tian J."/>
            <person name="Zhou Y."/>
            <person name="Sheng Y."/>
            <person name="Liu T."/>
            <person name="Pan Y."/>
            <person name="Xia L."/>
            <person name="Li J."/>
            <person name="Zhao F."/>
            <person name="Cao W."/>
        </authorList>
    </citation>
    <scope>NUCLEOTIDE SEQUENCE</scope>
    <source>
        <strain evidence="2">Rsan-2018</strain>
        <tissue evidence="2">Larvae</tissue>
    </source>
</reference>
<comment type="caution">
    <text evidence="2">The sequence shown here is derived from an EMBL/GenBank/DDBJ whole genome shotgun (WGS) entry which is preliminary data.</text>
</comment>
<evidence type="ECO:0008006" key="4">
    <source>
        <dbReference type="Google" id="ProtNLM"/>
    </source>
</evidence>
<dbReference type="InterPro" id="IPR009057">
    <property type="entry name" value="Homeodomain-like_sf"/>
</dbReference>
<dbReference type="GO" id="GO:0005634">
    <property type="term" value="C:nucleus"/>
    <property type="evidence" value="ECO:0007669"/>
    <property type="project" value="UniProtKB-SubCell"/>
</dbReference>
<proteinExistence type="predicted"/>
<sequence length="91" mass="9863">MSSQAIPGTTASSTTKRKVLSLKVKRAILDEVRQKIKKTDVARKYGIAQSTLAIIIKNASNIDAVLDDVGSGERKRIRAATYGDVKAALYK</sequence>
<dbReference type="Gene3D" id="1.10.10.60">
    <property type="entry name" value="Homeodomain-like"/>
    <property type="match status" value="1"/>
</dbReference>